<dbReference type="Pfam" id="PF01328">
    <property type="entry name" value="Peroxidase_2"/>
    <property type="match status" value="1"/>
</dbReference>
<evidence type="ECO:0000256" key="7">
    <source>
        <dbReference type="ARBA" id="ARBA00025795"/>
    </source>
</evidence>
<dbReference type="SUPFAM" id="SSF47571">
    <property type="entry name" value="Cloroperoxidase"/>
    <property type="match status" value="1"/>
</dbReference>
<dbReference type="InterPro" id="IPR036851">
    <property type="entry name" value="Chloroperoxidase-like_sf"/>
</dbReference>
<dbReference type="AlphaFoldDB" id="A0A5C3KML6"/>
<dbReference type="OrthoDB" id="2542103at2759"/>
<proteinExistence type="inferred from homology"/>
<dbReference type="Proteomes" id="UP000307440">
    <property type="component" value="Unassembled WGS sequence"/>
</dbReference>
<gene>
    <name evidence="10" type="ORF">FA15DRAFT_758805</name>
</gene>
<feature type="chain" id="PRO_5022869209" evidence="8">
    <location>
        <begin position="23"/>
        <end position="383"/>
    </location>
</feature>
<feature type="domain" description="Heme haloperoxidase family profile" evidence="9">
    <location>
        <begin position="67"/>
        <end position="296"/>
    </location>
</feature>
<name>A0A5C3KML6_COPMA</name>
<keyword evidence="3" id="KW-0349">Heme</keyword>
<dbReference type="GO" id="GO:0004601">
    <property type="term" value="F:peroxidase activity"/>
    <property type="evidence" value="ECO:0007669"/>
    <property type="project" value="UniProtKB-KW"/>
</dbReference>
<dbReference type="PANTHER" id="PTHR33577">
    <property type="entry name" value="STERIGMATOCYSTIN BIOSYNTHESIS PEROXIDASE STCC-RELATED"/>
    <property type="match status" value="1"/>
</dbReference>
<keyword evidence="5" id="KW-0560">Oxidoreductase</keyword>
<organism evidence="10 11">
    <name type="scientific">Coprinopsis marcescibilis</name>
    <name type="common">Agaric fungus</name>
    <name type="synonym">Psathyrella marcescibilis</name>
    <dbReference type="NCBI Taxonomy" id="230819"/>
    <lineage>
        <taxon>Eukaryota</taxon>
        <taxon>Fungi</taxon>
        <taxon>Dikarya</taxon>
        <taxon>Basidiomycota</taxon>
        <taxon>Agaricomycotina</taxon>
        <taxon>Agaricomycetes</taxon>
        <taxon>Agaricomycetidae</taxon>
        <taxon>Agaricales</taxon>
        <taxon>Agaricineae</taxon>
        <taxon>Psathyrellaceae</taxon>
        <taxon>Coprinopsis</taxon>
    </lineage>
</organism>
<keyword evidence="4" id="KW-0479">Metal-binding</keyword>
<evidence type="ECO:0000259" key="9">
    <source>
        <dbReference type="PROSITE" id="PS51405"/>
    </source>
</evidence>
<evidence type="ECO:0000256" key="5">
    <source>
        <dbReference type="ARBA" id="ARBA00023002"/>
    </source>
</evidence>
<evidence type="ECO:0000256" key="4">
    <source>
        <dbReference type="ARBA" id="ARBA00022723"/>
    </source>
</evidence>
<reference evidence="10 11" key="1">
    <citation type="journal article" date="2019" name="Nat. Ecol. Evol.">
        <title>Megaphylogeny resolves global patterns of mushroom evolution.</title>
        <authorList>
            <person name="Varga T."/>
            <person name="Krizsan K."/>
            <person name="Foldi C."/>
            <person name="Dima B."/>
            <person name="Sanchez-Garcia M."/>
            <person name="Sanchez-Ramirez S."/>
            <person name="Szollosi G.J."/>
            <person name="Szarkandi J.G."/>
            <person name="Papp V."/>
            <person name="Albert L."/>
            <person name="Andreopoulos W."/>
            <person name="Angelini C."/>
            <person name="Antonin V."/>
            <person name="Barry K.W."/>
            <person name="Bougher N.L."/>
            <person name="Buchanan P."/>
            <person name="Buyck B."/>
            <person name="Bense V."/>
            <person name="Catcheside P."/>
            <person name="Chovatia M."/>
            <person name="Cooper J."/>
            <person name="Damon W."/>
            <person name="Desjardin D."/>
            <person name="Finy P."/>
            <person name="Geml J."/>
            <person name="Haridas S."/>
            <person name="Hughes K."/>
            <person name="Justo A."/>
            <person name="Karasinski D."/>
            <person name="Kautmanova I."/>
            <person name="Kiss B."/>
            <person name="Kocsube S."/>
            <person name="Kotiranta H."/>
            <person name="LaButti K.M."/>
            <person name="Lechner B.E."/>
            <person name="Liimatainen K."/>
            <person name="Lipzen A."/>
            <person name="Lukacs Z."/>
            <person name="Mihaltcheva S."/>
            <person name="Morgado L.N."/>
            <person name="Niskanen T."/>
            <person name="Noordeloos M.E."/>
            <person name="Ohm R.A."/>
            <person name="Ortiz-Santana B."/>
            <person name="Ovrebo C."/>
            <person name="Racz N."/>
            <person name="Riley R."/>
            <person name="Savchenko A."/>
            <person name="Shiryaev A."/>
            <person name="Soop K."/>
            <person name="Spirin V."/>
            <person name="Szebenyi C."/>
            <person name="Tomsovsky M."/>
            <person name="Tulloss R.E."/>
            <person name="Uehling J."/>
            <person name="Grigoriev I.V."/>
            <person name="Vagvolgyi C."/>
            <person name="Papp T."/>
            <person name="Martin F.M."/>
            <person name="Miettinen O."/>
            <person name="Hibbett D.S."/>
            <person name="Nagy L.G."/>
        </authorList>
    </citation>
    <scope>NUCLEOTIDE SEQUENCE [LARGE SCALE GENOMIC DNA]</scope>
    <source>
        <strain evidence="10 11">CBS 121175</strain>
    </source>
</reference>
<keyword evidence="11" id="KW-1185">Reference proteome</keyword>
<dbReference type="GO" id="GO:0046872">
    <property type="term" value="F:metal ion binding"/>
    <property type="evidence" value="ECO:0007669"/>
    <property type="project" value="UniProtKB-KW"/>
</dbReference>
<dbReference type="EMBL" id="ML210272">
    <property type="protein sequence ID" value="TFK21307.1"/>
    <property type="molecule type" value="Genomic_DNA"/>
</dbReference>
<dbReference type="InterPro" id="IPR000028">
    <property type="entry name" value="Chloroperoxidase"/>
</dbReference>
<feature type="signal peptide" evidence="8">
    <location>
        <begin position="1"/>
        <end position="22"/>
    </location>
</feature>
<evidence type="ECO:0000313" key="11">
    <source>
        <dbReference type="Proteomes" id="UP000307440"/>
    </source>
</evidence>
<dbReference type="Gene3D" id="1.10.489.10">
    <property type="entry name" value="Chloroperoxidase-like"/>
    <property type="match status" value="1"/>
</dbReference>
<comment type="cofactor">
    <cofactor evidence="1">
        <name>heme b</name>
        <dbReference type="ChEBI" id="CHEBI:60344"/>
    </cofactor>
</comment>
<evidence type="ECO:0000256" key="3">
    <source>
        <dbReference type="ARBA" id="ARBA00022617"/>
    </source>
</evidence>
<evidence type="ECO:0000256" key="1">
    <source>
        <dbReference type="ARBA" id="ARBA00001970"/>
    </source>
</evidence>
<evidence type="ECO:0000256" key="2">
    <source>
        <dbReference type="ARBA" id="ARBA00022559"/>
    </source>
</evidence>
<dbReference type="PANTHER" id="PTHR33577:SF16">
    <property type="entry name" value="HEME HALOPEROXIDASE FAMILY PROFILE DOMAIN-CONTAINING PROTEIN"/>
    <property type="match status" value="1"/>
</dbReference>
<sequence>MAVISLKHVLVAVALVSSAAQAFPAYGSLAGLSERDFKFAMSTLKPRMPAPAPGPLRFDGPKLAEDKEHPFKPMKMDDLRGPCPGLNTLAAHGYLPRNGVATPAQIIQASMDGFNMENNLARFTTYAAHLLDGNVVTDLLSIGAKTPKTGPDPDTGALVAGLRNHGTFEGDASVTRADAFFGDNFSFNETLFDQFVDFSERFGNGFYNYTVAAELRFHRVQQGIAENPHFSFVGFRHLTAYAEVTFPVNMFIDGRRTGFERLQLDMQTAETFFKDNRFPRGFHRSEKPSGTEGLVEIFSAHPTQPGRNAGAVDTFTVDDSLGDVGSANGFCSIYTGLANVTIPSLYPNPTGVLRRNLITNLQFLFDGLPKQSNCTQIFPFGSM</sequence>
<evidence type="ECO:0000313" key="10">
    <source>
        <dbReference type="EMBL" id="TFK21307.1"/>
    </source>
</evidence>
<accession>A0A5C3KML6</accession>
<comment type="similarity">
    <text evidence="7">Belongs to the chloroperoxidase family.</text>
</comment>
<protein>
    <submittedName>
        <fullName evidence="10">Aromatic peroxygenase</fullName>
    </submittedName>
</protein>
<keyword evidence="8" id="KW-0732">Signal</keyword>
<keyword evidence="6" id="KW-0408">Iron</keyword>
<evidence type="ECO:0000256" key="6">
    <source>
        <dbReference type="ARBA" id="ARBA00023004"/>
    </source>
</evidence>
<evidence type="ECO:0000256" key="8">
    <source>
        <dbReference type="SAM" id="SignalP"/>
    </source>
</evidence>
<dbReference type="PROSITE" id="PS51405">
    <property type="entry name" value="HEME_HALOPEROXIDASE"/>
    <property type="match status" value="1"/>
</dbReference>
<keyword evidence="2" id="KW-0575">Peroxidase</keyword>